<feature type="domain" description="F-box" evidence="1">
    <location>
        <begin position="9"/>
        <end position="55"/>
    </location>
</feature>
<organism evidence="2 3">
    <name type="scientific">Perilla frutescens var. hirtella</name>
    <name type="common">Perilla citriodora</name>
    <name type="synonym">Perilla setoyensis</name>
    <dbReference type="NCBI Taxonomy" id="608512"/>
    <lineage>
        <taxon>Eukaryota</taxon>
        <taxon>Viridiplantae</taxon>
        <taxon>Streptophyta</taxon>
        <taxon>Embryophyta</taxon>
        <taxon>Tracheophyta</taxon>
        <taxon>Spermatophyta</taxon>
        <taxon>Magnoliopsida</taxon>
        <taxon>eudicotyledons</taxon>
        <taxon>Gunneridae</taxon>
        <taxon>Pentapetalae</taxon>
        <taxon>asterids</taxon>
        <taxon>lamiids</taxon>
        <taxon>Lamiales</taxon>
        <taxon>Lamiaceae</taxon>
        <taxon>Nepetoideae</taxon>
        <taxon>Elsholtzieae</taxon>
        <taxon>Perilla</taxon>
    </lineage>
</organism>
<dbReference type="PANTHER" id="PTHR31672">
    <property type="entry name" value="BNACNNG10540D PROTEIN"/>
    <property type="match status" value="1"/>
</dbReference>
<accession>A0AAD4JHR1</accession>
<sequence length="364" mass="42165">MPPQQTKRATKNRHIPMDTVEEILLNLSVKSLLRFSSVSKSWNSMIFEPRFIKKYHGRERFIVLNPFSYDNIINFRSCPLSTVFSDNPIEENLIDFTEKPTHIRAFCNELWCAENTEYSSLFLLNPSMRTCRKLPAPKFPPLGRNQSFVYGLGYDSAGDDYKILKILYCSKGELETELYSLRSDSWRKILAFPTMKISCLSFCSFVNGALHWLCHWPESSYAVVSFDLSTEEYGEVELPEHSPTINLLDDKVNVAVSSGKFCFCLSYRSTRNFVLWVMEEYGVVESWTKKFNIDCDIIPGLGNNFRWKPLHFCENGQILMVAFMYFEKNGVIFMYGDDKTLLRKDFGRSKISECLVYVDSLVSP</sequence>
<keyword evidence="3" id="KW-1185">Reference proteome</keyword>
<dbReference type="Proteomes" id="UP001190926">
    <property type="component" value="Unassembled WGS sequence"/>
</dbReference>
<dbReference type="InterPro" id="IPR001810">
    <property type="entry name" value="F-box_dom"/>
</dbReference>
<reference evidence="2 3" key="1">
    <citation type="journal article" date="2021" name="Nat. Commun.">
        <title>Incipient diploidization of the medicinal plant Perilla within 10,000 years.</title>
        <authorList>
            <person name="Zhang Y."/>
            <person name="Shen Q."/>
            <person name="Leng L."/>
            <person name="Zhang D."/>
            <person name="Chen S."/>
            <person name="Shi Y."/>
            <person name="Ning Z."/>
            <person name="Chen S."/>
        </authorList>
    </citation>
    <scope>NUCLEOTIDE SEQUENCE [LARGE SCALE GENOMIC DNA]</scope>
    <source>
        <strain evidence="3">cv. PC099</strain>
    </source>
</reference>
<dbReference type="Pfam" id="PF00646">
    <property type="entry name" value="F-box"/>
    <property type="match status" value="1"/>
</dbReference>
<dbReference type="InterPro" id="IPR006527">
    <property type="entry name" value="F-box-assoc_dom_typ1"/>
</dbReference>
<evidence type="ECO:0000313" key="3">
    <source>
        <dbReference type="Proteomes" id="UP001190926"/>
    </source>
</evidence>
<dbReference type="PANTHER" id="PTHR31672:SF13">
    <property type="entry name" value="F-BOX PROTEIN CPR30-LIKE"/>
    <property type="match status" value="1"/>
</dbReference>
<evidence type="ECO:0000313" key="2">
    <source>
        <dbReference type="EMBL" id="KAH6834095.1"/>
    </source>
</evidence>
<dbReference type="SUPFAM" id="SSF81383">
    <property type="entry name" value="F-box domain"/>
    <property type="match status" value="1"/>
</dbReference>
<dbReference type="SMART" id="SM00256">
    <property type="entry name" value="FBOX"/>
    <property type="match status" value="1"/>
</dbReference>
<protein>
    <recommendedName>
        <fullName evidence="1">F-box domain-containing protein</fullName>
    </recommendedName>
</protein>
<dbReference type="InterPro" id="IPR017451">
    <property type="entry name" value="F-box-assoc_interact_dom"/>
</dbReference>
<dbReference type="EMBL" id="SDAM02000053">
    <property type="protein sequence ID" value="KAH6834095.1"/>
    <property type="molecule type" value="Genomic_DNA"/>
</dbReference>
<dbReference type="InterPro" id="IPR036047">
    <property type="entry name" value="F-box-like_dom_sf"/>
</dbReference>
<dbReference type="PROSITE" id="PS50181">
    <property type="entry name" value="FBOX"/>
    <property type="match status" value="1"/>
</dbReference>
<dbReference type="AlphaFoldDB" id="A0AAD4JHR1"/>
<gene>
    <name evidence="2" type="ORF">C2S53_013882</name>
</gene>
<name>A0AAD4JHR1_PERFH</name>
<dbReference type="InterPro" id="IPR050796">
    <property type="entry name" value="SCF_F-box_component"/>
</dbReference>
<dbReference type="Pfam" id="PF07734">
    <property type="entry name" value="FBA_1"/>
    <property type="match status" value="1"/>
</dbReference>
<comment type="caution">
    <text evidence="2">The sequence shown here is derived from an EMBL/GenBank/DDBJ whole genome shotgun (WGS) entry which is preliminary data.</text>
</comment>
<proteinExistence type="predicted"/>
<dbReference type="Gene3D" id="1.20.1280.50">
    <property type="match status" value="1"/>
</dbReference>
<evidence type="ECO:0000259" key="1">
    <source>
        <dbReference type="PROSITE" id="PS50181"/>
    </source>
</evidence>
<dbReference type="NCBIfam" id="TIGR01640">
    <property type="entry name" value="F_box_assoc_1"/>
    <property type="match status" value="1"/>
</dbReference>